<feature type="transmembrane region" description="Helical" evidence="7">
    <location>
        <begin position="138"/>
        <end position="157"/>
    </location>
</feature>
<feature type="transmembrane region" description="Helical" evidence="7">
    <location>
        <begin position="6"/>
        <end position="23"/>
    </location>
</feature>
<comment type="caution">
    <text evidence="10">The sequence shown here is derived from an EMBL/GenBank/DDBJ whole genome shotgun (WGS) entry which is preliminary data.</text>
</comment>
<feature type="transmembrane region" description="Helical" evidence="7">
    <location>
        <begin position="454"/>
        <end position="478"/>
    </location>
</feature>
<protein>
    <submittedName>
        <fullName evidence="10">Hydrogenase subunit HyfD</fullName>
    </submittedName>
</protein>
<dbReference type="GO" id="GO:0016020">
    <property type="term" value="C:membrane"/>
    <property type="evidence" value="ECO:0007669"/>
    <property type="project" value="UniProtKB-SubCell"/>
</dbReference>
<reference evidence="10 11" key="1">
    <citation type="submission" date="2008-07" db="EMBL/GenBank/DDBJ databases">
        <authorList>
            <person name="Gonzalez J."/>
            <person name="Sokolova T."/>
            <person name="Ferriera S."/>
            <person name="Johnson J."/>
            <person name="Kravitz S."/>
            <person name="Beeson K."/>
            <person name="Sutton G."/>
            <person name="Rogers Y.-H."/>
            <person name="Friedman R."/>
            <person name="Frazier M."/>
            <person name="Venter J.C."/>
        </authorList>
    </citation>
    <scope>NUCLEOTIDE SEQUENCE [LARGE SCALE GENOMIC DNA]</scope>
    <source>
        <strain evidence="10 11">DSM 12653</strain>
    </source>
</reference>
<comment type="similarity">
    <text evidence="2">Belongs to the CPA3 antiporters (TC 2.A.63) subunit A family.</text>
</comment>
<feature type="domain" description="NADH-Ubiquinone oxidoreductase (complex I) chain 5 N-terminal" evidence="9">
    <location>
        <begin position="70"/>
        <end position="104"/>
    </location>
</feature>
<feature type="transmembrane region" description="Helical" evidence="7">
    <location>
        <begin position="412"/>
        <end position="434"/>
    </location>
</feature>
<dbReference type="InterPro" id="IPR001750">
    <property type="entry name" value="ND/Mrp_TM"/>
</dbReference>
<organism evidence="10 11">
    <name type="scientific">Caldanaerobacter subterraneus subsp. pacificus DSM 12653</name>
    <dbReference type="NCBI Taxonomy" id="391606"/>
    <lineage>
        <taxon>Bacteria</taxon>
        <taxon>Bacillati</taxon>
        <taxon>Bacillota</taxon>
        <taxon>Clostridia</taxon>
        <taxon>Thermoanaerobacterales</taxon>
        <taxon>Thermoanaerobacteraceae</taxon>
        <taxon>Caldanaerobacter</taxon>
    </lineage>
</organism>
<dbReference type="EMBL" id="ABXP02000082">
    <property type="protein sequence ID" value="KKC29456.1"/>
    <property type="molecule type" value="Genomic_DNA"/>
</dbReference>
<feature type="transmembrane region" description="Helical" evidence="7">
    <location>
        <begin position="299"/>
        <end position="321"/>
    </location>
</feature>
<feature type="transmembrane region" description="Helical" evidence="7">
    <location>
        <begin position="71"/>
        <end position="94"/>
    </location>
</feature>
<reference evidence="11" key="3">
    <citation type="submission" date="2015-02" db="EMBL/GenBank/DDBJ databases">
        <title>Genome analysis of three genomes within the thermophilic hydrogenogenic bacterial species Caldanaerobacter subterraneus.</title>
        <authorList>
            <person name="Sant'Anna F.H."/>
            <person name="Lebedinsky A."/>
            <person name="Sokolova T."/>
            <person name="Robb F.T."/>
            <person name="Gonzalez J.M."/>
        </authorList>
    </citation>
    <scope>NUCLEOTIDE SEQUENCE [LARGE SCALE GENOMIC DNA]</scope>
    <source>
        <strain evidence="11">DSM 12653</strain>
    </source>
</reference>
<dbReference type="Proteomes" id="UP000010146">
    <property type="component" value="Unassembled WGS sequence"/>
</dbReference>
<dbReference type="PRINTS" id="PR01434">
    <property type="entry name" value="NADHDHGNASE5"/>
</dbReference>
<feature type="transmembrane region" description="Helical" evidence="7">
    <location>
        <begin position="270"/>
        <end position="292"/>
    </location>
</feature>
<feature type="transmembrane region" description="Helical" evidence="7">
    <location>
        <begin position="333"/>
        <end position="353"/>
    </location>
</feature>
<dbReference type="InterPro" id="IPR050616">
    <property type="entry name" value="CPA3_Na-H_Antiporter_A"/>
</dbReference>
<dbReference type="InterPro" id="IPR001516">
    <property type="entry name" value="Proton_antipo_N"/>
</dbReference>
<feature type="transmembrane region" description="Helical" evidence="7">
    <location>
        <begin position="30"/>
        <end position="51"/>
    </location>
</feature>
<evidence type="ECO:0000256" key="1">
    <source>
        <dbReference type="ARBA" id="ARBA00004127"/>
    </source>
</evidence>
<reference evidence="10 11" key="2">
    <citation type="journal article" date="2015" name="BMC Genomics">
        <title>Analysis of three genomes within the thermophilic bacterial species Caldanaerobacter subterraneus with a focus on carbon monoxide dehydrogenase evolution and hydrolase diversity.</title>
        <authorList>
            <person name="Sant'Anna F.H."/>
            <person name="Lebedinsky A.V."/>
            <person name="Sokolova T.G."/>
            <person name="Robb F.T."/>
            <person name="Gonzalez J.M."/>
        </authorList>
    </citation>
    <scope>NUCLEOTIDE SEQUENCE [LARGE SCALE GENOMIC DNA]</scope>
    <source>
        <strain evidence="10 11">DSM 12653</strain>
    </source>
</reference>
<evidence type="ECO:0000256" key="6">
    <source>
        <dbReference type="RuleBase" id="RU000320"/>
    </source>
</evidence>
<evidence type="ECO:0000259" key="8">
    <source>
        <dbReference type="Pfam" id="PF00361"/>
    </source>
</evidence>
<feature type="transmembrane region" description="Helical" evidence="7">
    <location>
        <begin position="164"/>
        <end position="188"/>
    </location>
</feature>
<dbReference type="PANTHER" id="PTHR43373:SF1">
    <property type="entry name" value="NA(+)_H(+) ANTIPORTER SUBUNIT A"/>
    <property type="match status" value="1"/>
</dbReference>
<dbReference type="Pfam" id="PF00662">
    <property type="entry name" value="Proton_antipo_N"/>
    <property type="match status" value="1"/>
</dbReference>
<evidence type="ECO:0000256" key="4">
    <source>
        <dbReference type="ARBA" id="ARBA00022989"/>
    </source>
</evidence>
<dbReference type="GO" id="GO:0012505">
    <property type="term" value="C:endomembrane system"/>
    <property type="evidence" value="ECO:0007669"/>
    <property type="project" value="UniProtKB-SubCell"/>
</dbReference>
<sequence length="479" mass="51991">MVWYALGSILLPLVGSLVVLFLSEQQVKKAGQLFSFLAFLCGLALLVSFALTGESFSRELVAINGVTCYGITVDALSVLTNFLVVLIGWLICTYSAGYMSPDNREHPICEGINRFYSLMLLFIGSMAGVVFSTTLLGLLFFFEITGICSWSLIGFYGDEKSRKSALWAIALTHSAALGLYVATAYLYVKTGSFSVTALGKLTEAEKTIAFIGILIACWGKSAQLPFHPWLPRAMVAPTPVSAYLHAASMVKVGVYIYARTVLAAGKVPAVIGQVGAIMAVITMIYGFIMYFPQQDMKRLLAYSTITQLSYIFLAISIFILGSQMAFKGGVAHIFNHAFGKSLFFLVAGALSYTTGTRKLLMFRGILKKMPVIGLGYIAASMAITGVPPFNGFFSKIMIIISGFEISRHNLLILILTIITVIESVGSFIWFLKWMGTNVFGTPSETVATAGKPPLAIKFVLAFLIIMTLISQYIALALLS</sequence>
<feature type="transmembrane region" description="Helical" evidence="7">
    <location>
        <begin position="242"/>
        <end position="258"/>
    </location>
</feature>
<dbReference type="PANTHER" id="PTHR43373">
    <property type="entry name" value="NA(+)/H(+) ANTIPORTER SUBUNIT"/>
    <property type="match status" value="1"/>
</dbReference>
<feature type="domain" description="NADH:quinone oxidoreductase/Mrp antiporter transmembrane" evidence="8">
    <location>
        <begin position="132"/>
        <end position="418"/>
    </location>
</feature>
<proteinExistence type="inferred from homology"/>
<evidence type="ECO:0000259" key="9">
    <source>
        <dbReference type="Pfam" id="PF00662"/>
    </source>
</evidence>
<keyword evidence="5 7" id="KW-0472">Membrane</keyword>
<evidence type="ECO:0000256" key="3">
    <source>
        <dbReference type="ARBA" id="ARBA00022692"/>
    </source>
</evidence>
<gene>
    <name evidence="10" type="ORF">CDSM653_01582</name>
</gene>
<dbReference type="Pfam" id="PF00361">
    <property type="entry name" value="Proton_antipo_M"/>
    <property type="match status" value="1"/>
</dbReference>
<accession>A0A0F5PM15</accession>
<keyword evidence="4 7" id="KW-1133">Transmembrane helix</keyword>
<evidence type="ECO:0000313" key="11">
    <source>
        <dbReference type="Proteomes" id="UP000010146"/>
    </source>
</evidence>
<evidence type="ECO:0000313" key="10">
    <source>
        <dbReference type="EMBL" id="KKC29456.1"/>
    </source>
</evidence>
<dbReference type="RefSeq" id="WP_011025906.1">
    <property type="nucleotide sequence ID" value="NZ_ABXP02000082.1"/>
</dbReference>
<evidence type="ECO:0000256" key="7">
    <source>
        <dbReference type="SAM" id="Phobius"/>
    </source>
</evidence>
<dbReference type="AlphaFoldDB" id="A0A0F5PM15"/>
<feature type="transmembrane region" description="Helical" evidence="7">
    <location>
        <begin position="115"/>
        <end position="132"/>
    </location>
</feature>
<name>A0A0F5PM15_9THEO</name>
<comment type="subcellular location">
    <subcellularLocation>
        <location evidence="1">Endomembrane system</location>
        <topology evidence="1">Multi-pass membrane protein</topology>
    </subcellularLocation>
    <subcellularLocation>
        <location evidence="6">Membrane</location>
        <topology evidence="6">Multi-pass membrane protein</topology>
    </subcellularLocation>
</comment>
<keyword evidence="3 6" id="KW-0812">Transmembrane</keyword>
<feature type="transmembrane region" description="Helical" evidence="7">
    <location>
        <begin position="365"/>
        <end position="383"/>
    </location>
</feature>
<evidence type="ECO:0000256" key="2">
    <source>
        <dbReference type="ARBA" id="ARBA00008483"/>
    </source>
</evidence>
<dbReference type="NCBIfam" id="NF005097">
    <property type="entry name" value="PRK06525.1"/>
    <property type="match status" value="1"/>
</dbReference>
<evidence type="ECO:0000256" key="5">
    <source>
        <dbReference type="ARBA" id="ARBA00023136"/>
    </source>
</evidence>